<protein>
    <submittedName>
        <fullName evidence="1">Uncharacterized protein</fullName>
    </submittedName>
</protein>
<comment type="caution">
    <text evidence="1">The sequence shown here is derived from an EMBL/GenBank/DDBJ whole genome shotgun (WGS) entry which is preliminary data.</text>
</comment>
<reference evidence="1 2" key="1">
    <citation type="submission" date="2019-08" db="EMBL/GenBank/DDBJ databases">
        <title>Draft genome sequences of two oriental melons (Cucumis melo L. var makuwa).</title>
        <authorList>
            <person name="Kwon S.-Y."/>
        </authorList>
    </citation>
    <scope>NUCLEOTIDE SEQUENCE [LARGE SCALE GENOMIC DNA]</scope>
    <source>
        <strain evidence="2">cv. Chang Bougi</strain>
        <tissue evidence="1">Leaf</tissue>
    </source>
</reference>
<evidence type="ECO:0000313" key="2">
    <source>
        <dbReference type="Proteomes" id="UP000321947"/>
    </source>
</evidence>
<proteinExistence type="predicted"/>
<dbReference type="EMBL" id="SSTD01010904">
    <property type="protein sequence ID" value="TYK11106.1"/>
    <property type="molecule type" value="Genomic_DNA"/>
</dbReference>
<gene>
    <name evidence="1" type="ORF">E5676_scaffold66G00060</name>
</gene>
<sequence length="116" mass="13150">MLVENEIVLCLDSLGPYMNGSEFKKDYPTLQFENDKDGGKMLFERDTSWKVALHKKKPANNNSPESCSLYEFPFAFQPEPTRQYRPSVGGLPIGSYHLRYHASCDGVDTLIWVEGG</sequence>
<dbReference type="AlphaFoldDB" id="A0A5D3CKZ9"/>
<dbReference type="Proteomes" id="UP000321947">
    <property type="component" value="Unassembled WGS sequence"/>
</dbReference>
<name>A0A5D3CKZ9_CUCMM</name>
<evidence type="ECO:0000313" key="1">
    <source>
        <dbReference type="EMBL" id="TYK11106.1"/>
    </source>
</evidence>
<organism evidence="1 2">
    <name type="scientific">Cucumis melo var. makuwa</name>
    <name type="common">Oriental melon</name>
    <dbReference type="NCBI Taxonomy" id="1194695"/>
    <lineage>
        <taxon>Eukaryota</taxon>
        <taxon>Viridiplantae</taxon>
        <taxon>Streptophyta</taxon>
        <taxon>Embryophyta</taxon>
        <taxon>Tracheophyta</taxon>
        <taxon>Spermatophyta</taxon>
        <taxon>Magnoliopsida</taxon>
        <taxon>eudicotyledons</taxon>
        <taxon>Gunneridae</taxon>
        <taxon>Pentapetalae</taxon>
        <taxon>rosids</taxon>
        <taxon>fabids</taxon>
        <taxon>Cucurbitales</taxon>
        <taxon>Cucurbitaceae</taxon>
        <taxon>Benincaseae</taxon>
        <taxon>Cucumis</taxon>
    </lineage>
</organism>
<accession>A0A5D3CKZ9</accession>